<accession>A0AAW1VU78</accession>
<sequence>MAALLHILVLFAGLLLNPSSCHDHNSHQHKALFIFGDSLFDAGNNNYINTSDRFQYNFRPYGETFFGYPTGRPSDGRLIPDFIAEYAKLPFIPPYLQPGFNNYTYGVNFASAGAGALPESFQGFVRDFKTQLSYLKNVKKQLRQKLGDGEAHELISRAVYLISIGTNDYYSPFTANSSLFQSHSHEEYVGMVVGNITNVIKEMYEIGGRKFAFANVMPLGCLPGFRILDPESIGSCQKAEVTGLANLHNKKVATVLLKLKSQLQGFEYSNADFNTYLTNRMNHPSKYGFKEGKIACCGSGPYRGIQNCAGRGGVKEYELCANVTEYVFFDNHPTERVYQQVSKLWWSKTPTVKGPHNLKALFEA</sequence>
<protein>
    <submittedName>
        <fullName evidence="4">Uncharacterized protein</fullName>
    </submittedName>
</protein>
<dbReference type="Pfam" id="PF00657">
    <property type="entry name" value="Lipase_GDSL"/>
    <property type="match status" value="1"/>
</dbReference>
<comment type="similarity">
    <text evidence="1">Belongs to the 'GDSL' lipolytic enzyme family.</text>
</comment>
<evidence type="ECO:0000256" key="3">
    <source>
        <dbReference type="SAM" id="SignalP"/>
    </source>
</evidence>
<dbReference type="InterPro" id="IPR001087">
    <property type="entry name" value="GDSL"/>
</dbReference>
<dbReference type="GO" id="GO:0016298">
    <property type="term" value="F:lipase activity"/>
    <property type="evidence" value="ECO:0007669"/>
    <property type="project" value="InterPro"/>
</dbReference>
<organism evidence="4 5">
    <name type="scientific">Rubus argutus</name>
    <name type="common">Southern blackberry</name>
    <dbReference type="NCBI Taxonomy" id="59490"/>
    <lineage>
        <taxon>Eukaryota</taxon>
        <taxon>Viridiplantae</taxon>
        <taxon>Streptophyta</taxon>
        <taxon>Embryophyta</taxon>
        <taxon>Tracheophyta</taxon>
        <taxon>Spermatophyta</taxon>
        <taxon>Magnoliopsida</taxon>
        <taxon>eudicotyledons</taxon>
        <taxon>Gunneridae</taxon>
        <taxon>Pentapetalae</taxon>
        <taxon>rosids</taxon>
        <taxon>fabids</taxon>
        <taxon>Rosales</taxon>
        <taxon>Rosaceae</taxon>
        <taxon>Rosoideae</taxon>
        <taxon>Rosoideae incertae sedis</taxon>
        <taxon>Rubus</taxon>
    </lineage>
</organism>
<dbReference type="InterPro" id="IPR008265">
    <property type="entry name" value="Lipase_GDSL_AS"/>
</dbReference>
<dbReference type="SUPFAM" id="SSF52266">
    <property type="entry name" value="SGNH hydrolase"/>
    <property type="match status" value="1"/>
</dbReference>
<keyword evidence="5" id="KW-1185">Reference proteome</keyword>
<evidence type="ECO:0000313" key="5">
    <source>
        <dbReference type="Proteomes" id="UP001457282"/>
    </source>
</evidence>
<dbReference type="PROSITE" id="PS01098">
    <property type="entry name" value="LIPASE_GDSL_SER"/>
    <property type="match status" value="1"/>
</dbReference>
<dbReference type="InterPro" id="IPR036514">
    <property type="entry name" value="SGNH_hydro_sf"/>
</dbReference>
<dbReference type="CDD" id="cd01837">
    <property type="entry name" value="SGNH_plant_lipase_like"/>
    <property type="match status" value="1"/>
</dbReference>
<gene>
    <name evidence="4" type="ORF">M0R45_034349</name>
</gene>
<dbReference type="InterPro" id="IPR044552">
    <property type="entry name" value="GLIP1-5/GLL25"/>
</dbReference>
<dbReference type="Gene3D" id="3.40.50.1110">
    <property type="entry name" value="SGNH hydrolase"/>
    <property type="match status" value="1"/>
</dbReference>
<dbReference type="PANTHER" id="PTHR45966">
    <property type="entry name" value="GDSL-LIKE LIPASE/ACYLHYDROLASE"/>
    <property type="match status" value="1"/>
</dbReference>
<reference evidence="4 5" key="1">
    <citation type="journal article" date="2023" name="G3 (Bethesda)">
        <title>A chromosome-length genome assembly and annotation of blackberry (Rubus argutus, cv. 'Hillquist').</title>
        <authorList>
            <person name="Bruna T."/>
            <person name="Aryal R."/>
            <person name="Dudchenko O."/>
            <person name="Sargent D.J."/>
            <person name="Mead D."/>
            <person name="Buti M."/>
            <person name="Cavallini A."/>
            <person name="Hytonen T."/>
            <person name="Andres J."/>
            <person name="Pham M."/>
            <person name="Weisz D."/>
            <person name="Mascagni F."/>
            <person name="Usai G."/>
            <person name="Natali L."/>
            <person name="Bassil N."/>
            <person name="Fernandez G.E."/>
            <person name="Lomsadze A."/>
            <person name="Armour M."/>
            <person name="Olukolu B."/>
            <person name="Poorten T."/>
            <person name="Britton C."/>
            <person name="Davik J."/>
            <person name="Ashrafi H."/>
            <person name="Aiden E.L."/>
            <person name="Borodovsky M."/>
            <person name="Worthington M."/>
        </authorList>
    </citation>
    <scope>NUCLEOTIDE SEQUENCE [LARGE SCALE GENOMIC DNA]</scope>
    <source>
        <strain evidence="4">PI 553951</strain>
    </source>
</reference>
<evidence type="ECO:0000256" key="1">
    <source>
        <dbReference type="ARBA" id="ARBA00008668"/>
    </source>
</evidence>
<dbReference type="PANTHER" id="PTHR45966:SF1">
    <property type="entry name" value="GDSL ESTERASE_LIPASE 1-RELATED"/>
    <property type="match status" value="1"/>
</dbReference>
<dbReference type="Proteomes" id="UP001457282">
    <property type="component" value="Unassembled WGS sequence"/>
</dbReference>
<dbReference type="GO" id="GO:0006629">
    <property type="term" value="P:lipid metabolic process"/>
    <property type="evidence" value="ECO:0007669"/>
    <property type="project" value="InterPro"/>
</dbReference>
<keyword evidence="2 3" id="KW-0732">Signal</keyword>
<dbReference type="EMBL" id="JBEDUW010000007">
    <property type="protein sequence ID" value="KAK9910384.1"/>
    <property type="molecule type" value="Genomic_DNA"/>
</dbReference>
<evidence type="ECO:0000256" key="2">
    <source>
        <dbReference type="ARBA" id="ARBA00022729"/>
    </source>
</evidence>
<comment type="caution">
    <text evidence="4">The sequence shown here is derived from an EMBL/GenBank/DDBJ whole genome shotgun (WGS) entry which is preliminary data.</text>
</comment>
<feature type="signal peptide" evidence="3">
    <location>
        <begin position="1"/>
        <end position="21"/>
    </location>
</feature>
<evidence type="ECO:0000313" key="4">
    <source>
        <dbReference type="EMBL" id="KAK9910384.1"/>
    </source>
</evidence>
<name>A0AAW1VU78_RUBAR</name>
<dbReference type="AlphaFoldDB" id="A0AAW1VU78"/>
<feature type="chain" id="PRO_5043564995" evidence="3">
    <location>
        <begin position="22"/>
        <end position="364"/>
    </location>
</feature>
<proteinExistence type="inferred from homology"/>
<dbReference type="InterPro" id="IPR035669">
    <property type="entry name" value="SGNH_plant_lipase-like"/>
</dbReference>